<sequence length="85" mass="9108">MSAKTVGGALEWCLRTDVSTPEIVQEPSAAVQVDNRSKGQVNTVDKILDTHRGELVRALLAAEVTALARPINAALMRSELPCIPL</sequence>
<keyword evidence="2" id="KW-1185">Reference proteome</keyword>
<dbReference type="GeneID" id="20654650"/>
<dbReference type="RefSeq" id="XP_009515017.1">
    <property type="nucleotide sequence ID" value="XM_009516722.1"/>
</dbReference>
<gene>
    <name evidence="1" type="ORF">PHYSODRAFT_475730</name>
</gene>
<evidence type="ECO:0000313" key="2">
    <source>
        <dbReference type="Proteomes" id="UP000002640"/>
    </source>
</evidence>
<dbReference type="AlphaFoldDB" id="G4YID9"/>
<accession>G4YID9</accession>
<organism evidence="1 2">
    <name type="scientific">Phytophthora sojae (strain P6497)</name>
    <name type="common">Soybean stem and root rot agent</name>
    <name type="synonym">Phytophthora megasperma f. sp. glycines</name>
    <dbReference type="NCBI Taxonomy" id="1094619"/>
    <lineage>
        <taxon>Eukaryota</taxon>
        <taxon>Sar</taxon>
        <taxon>Stramenopiles</taxon>
        <taxon>Oomycota</taxon>
        <taxon>Peronosporomycetes</taxon>
        <taxon>Peronosporales</taxon>
        <taxon>Peronosporaceae</taxon>
        <taxon>Phytophthora</taxon>
    </lineage>
</organism>
<reference evidence="1 2" key="1">
    <citation type="journal article" date="2006" name="Science">
        <title>Phytophthora genome sequences uncover evolutionary origins and mechanisms of pathogenesis.</title>
        <authorList>
            <person name="Tyler B.M."/>
            <person name="Tripathy S."/>
            <person name="Zhang X."/>
            <person name="Dehal P."/>
            <person name="Jiang R.H."/>
            <person name="Aerts A."/>
            <person name="Arredondo F.D."/>
            <person name="Baxter L."/>
            <person name="Bensasson D."/>
            <person name="Beynon J.L."/>
            <person name="Chapman J."/>
            <person name="Damasceno C.M."/>
            <person name="Dorrance A.E."/>
            <person name="Dou D."/>
            <person name="Dickerman A.W."/>
            <person name="Dubchak I.L."/>
            <person name="Garbelotto M."/>
            <person name="Gijzen M."/>
            <person name="Gordon S.G."/>
            <person name="Govers F."/>
            <person name="Grunwald N.J."/>
            <person name="Huang W."/>
            <person name="Ivors K.L."/>
            <person name="Jones R.W."/>
            <person name="Kamoun S."/>
            <person name="Krampis K."/>
            <person name="Lamour K.H."/>
            <person name="Lee M.K."/>
            <person name="McDonald W.H."/>
            <person name="Medina M."/>
            <person name="Meijer H.J."/>
            <person name="Nordberg E.K."/>
            <person name="Maclean D.J."/>
            <person name="Ospina-Giraldo M.D."/>
            <person name="Morris P.F."/>
            <person name="Phuntumart V."/>
            <person name="Putnam N.H."/>
            <person name="Rash S."/>
            <person name="Rose J.K."/>
            <person name="Sakihama Y."/>
            <person name="Salamov A.A."/>
            <person name="Savidor A."/>
            <person name="Scheuring C.F."/>
            <person name="Smith B.M."/>
            <person name="Sobral B.W."/>
            <person name="Terry A."/>
            <person name="Torto-Alalibo T.A."/>
            <person name="Win J."/>
            <person name="Xu Z."/>
            <person name="Zhang H."/>
            <person name="Grigoriev I.V."/>
            <person name="Rokhsar D.S."/>
            <person name="Boore J.L."/>
        </authorList>
    </citation>
    <scope>NUCLEOTIDE SEQUENCE [LARGE SCALE GENOMIC DNA]</scope>
    <source>
        <strain evidence="1 2">P6497</strain>
    </source>
</reference>
<dbReference type="EMBL" id="JH159151">
    <property type="protein sequence ID" value="EGZ27742.1"/>
    <property type="molecule type" value="Genomic_DNA"/>
</dbReference>
<dbReference type="Proteomes" id="UP000002640">
    <property type="component" value="Unassembled WGS sequence"/>
</dbReference>
<proteinExistence type="predicted"/>
<dbReference type="InParanoid" id="G4YID9"/>
<name>G4YID9_PHYSP</name>
<dbReference type="KEGG" id="psoj:PHYSODRAFT_475730"/>
<evidence type="ECO:0000313" key="1">
    <source>
        <dbReference type="EMBL" id="EGZ27742.1"/>
    </source>
</evidence>
<protein>
    <submittedName>
        <fullName evidence="1">Uncharacterized protein</fullName>
    </submittedName>
</protein>